<evidence type="ECO:0000313" key="12">
    <source>
        <dbReference type="Proteomes" id="UP000326287"/>
    </source>
</evidence>
<keyword evidence="4" id="KW-0813">Transport</keyword>
<dbReference type="OrthoDB" id="9791339at2"/>
<feature type="transmembrane region" description="Helical" evidence="9">
    <location>
        <begin position="398"/>
        <end position="417"/>
    </location>
</feature>
<proteinExistence type="inferred from homology"/>
<evidence type="ECO:0000256" key="2">
    <source>
        <dbReference type="ARBA" id="ARBA00004196"/>
    </source>
</evidence>
<feature type="transmembrane region" description="Helical" evidence="9">
    <location>
        <begin position="321"/>
        <end position="341"/>
    </location>
</feature>
<dbReference type="Pfam" id="PF00497">
    <property type="entry name" value="SBP_bac_3"/>
    <property type="match status" value="1"/>
</dbReference>
<dbReference type="PROSITE" id="PS01039">
    <property type="entry name" value="SBP_BACTERIAL_3"/>
    <property type="match status" value="1"/>
</dbReference>
<evidence type="ECO:0000256" key="9">
    <source>
        <dbReference type="SAM" id="Phobius"/>
    </source>
</evidence>
<accession>A0A5P9NGG3</accession>
<gene>
    <name evidence="11" type="ORF">EY643_04140</name>
</gene>
<dbReference type="InterPro" id="IPR036458">
    <property type="entry name" value="Na:dicarbo_symporter_sf"/>
</dbReference>
<feature type="transmembrane region" description="Helical" evidence="9">
    <location>
        <begin position="34"/>
        <end position="54"/>
    </location>
</feature>
<keyword evidence="7 9" id="KW-1133">Transmembrane helix</keyword>
<dbReference type="KEGG" id="halc:EY643_04140"/>
<comment type="subcellular location">
    <subcellularLocation>
        <location evidence="2">Cell envelope</location>
    </subcellularLocation>
    <subcellularLocation>
        <location evidence="1">Membrane</location>
        <topology evidence="1">Multi-pass membrane protein</topology>
    </subcellularLocation>
</comment>
<dbReference type="Pfam" id="PF00375">
    <property type="entry name" value="SDF"/>
    <property type="match status" value="1"/>
</dbReference>
<evidence type="ECO:0000256" key="4">
    <source>
        <dbReference type="ARBA" id="ARBA00022448"/>
    </source>
</evidence>
<dbReference type="CDD" id="cd13530">
    <property type="entry name" value="PBP2_peptides_like"/>
    <property type="match status" value="1"/>
</dbReference>
<dbReference type="GO" id="GO:0030313">
    <property type="term" value="C:cell envelope"/>
    <property type="evidence" value="ECO:0007669"/>
    <property type="project" value="UniProtKB-SubCell"/>
</dbReference>
<dbReference type="InterPro" id="IPR001638">
    <property type="entry name" value="Solute-binding_3/MltF_N"/>
</dbReference>
<name>A0A5P9NGG3_9GAMM</name>
<dbReference type="InterPro" id="IPR001991">
    <property type="entry name" value="Na-dicarboxylate_symporter"/>
</dbReference>
<evidence type="ECO:0000259" key="10">
    <source>
        <dbReference type="SMART" id="SM00062"/>
    </source>
</evidence>
<keyword evidence="8 9" id="KW-0472">Membrane</keyword>
<dbReference type="SMART" id="SM00062">
    <property type="entry name" value="PBPb"/>
    <property type="match status" value="1"/>
</dbReference>
<dbReference type="GO" id="GO:0016020">
    <property type="term" value="C:membrane"/>
    <property type="evidence" value="ECO:0007669"/>
    <property type="project" value="UniProtKB-SubCell"/>
</dbReference>
<sequence>MTLSGRILIGLLAGVATGLFFGEMVAWMKVVGDVFVQLLQITVLPYIIASLISGIGHMSMAHARNLAWRGVVVLLFIWAMALTLIFCAALAFPDIDTASFFGSAAPLFVEEVNLLELYLPANIFYSLTNNLVPAVVLFSILVGVSLITIDEKQEILKFFDSIAAAMARINQLVVQLTPFGIFAIAAAAAGTMTIDEVGRVQVYLVTYIALALLITFWIFPGLISAMSGIPFKDVFNTFRDPLVTAFATGNQFVVLPQIAENCKALLKRHGADSEDAQSAVDILVPVSFNFPSLGKLLVLLFVLFSAWFTDVDLAFGDRVSLAFGGLLSLFGSINVAVPYMLNSLKIPADMFQLFLVTGIVVGRFGAMLAALHIIVLSVIGSLALVGRLKVSAQSMVRYLVISALAMVVMIAGLRVYFEVFVPPPAPRDEVLANVSLSNEWLPFTVSTEVPERDVTRMEGARLDHIFETGVLQVGYRPDNLPCSFITPAGKLVGFDVEMAQYLAIDLGVELEFVPFEFDELKPMLDSGQIDVAMSCIASLPDRFTMASFSRAYLELRLAFVALDHQRHIFDDLEALRSQPELRVALIHSNYHEERLKHLIPNAEFVRLESAEAFFTDDTHGADALVLTVEEGSAYAYRYPRFTVIEPPAKVGYPAAYAVPKGDIETIEFLNNWVELKRMEGTTDAMYNYWMLGGAAESRQPRWSIVRDVLGWID</sequence>
<keyword evidence="5 9" id="KW-0812">Transmembrane</keyword>
<feature type="transmembrane region" description="Helical" evidence="9">
    <location>
        <begin position="131"/>
        <end position="149"/>
    </location>
</feature>
<evidence type="ECO:0000256" key="6">
    <source>
        <dbReference type="ARBA" id="ARBA00022729"/>
    </source>
</evidence>
<evidence type="ECO:0000256" key="3">
    <source>
        <dbReference type="ARBA" id="ARBA00010333"/>
    </source>
</evidence>
<feature type="transmembrane region" description="Helical" evidence="9">
    <location>
        <begin position="66"/>
        <end position="92"/>
    </location>
</feature>
<dbReference type="AlphaFoldDB" id="A0A5P9NGG3"/>
<dbReference type="PANTHER" id="PTHR35936">
    <property type="entry name" value="MEMBRANE-BOUND LYTIC MUREIN TRANSGLYCOSYLASE F"/>
    <property type="match status" value="1"/>
</dbReference>
<keyword evidence="6" id="KW-0732">Signal</keyword>
<dbReference type="SUPFAM" id="SSF53850">
    <property type="entry name" value="Periplasmic binding protein-like II"/>
    <property type="match status" value="1"/>
</dbReference>
<evidence type="ECO:0000256" key="7">
    <source>
        <dbReference type="ARBA" id="ARBA00022989"/>
    </source>
</evidence>
<feature type="domain" description="Solute-binding protein family 3/N-terminal" evidence="10">
    <location>
        <begin position="470"/>
        <end position="693"/>
    </location>
</feature>
<dbReference type="Gene3D" id="3.40.190.10">
    <property type="entry name" value="Periplasmic binding protein-like II"/>
    <property type="match status" value="2"/>
</dbReference>
<evidence type="ECO:0000256" key="8">
    <source>
        <dbReference type="ARBA" id="ARBA00023136"/>
    </source>
</evidence>
<evidence type="ECO:0000313" key="11">
    <source>
        <dbReference type="EMBL" id="QFU74893.1"/>
    </source>
</evidence>
<evidence type="ECO:0000256" key="1">
    <source>
        <dbReference type="ARBA" id="ARBA00004141"/>
    </source>
</evidence>
<dbReference type="GO" id="GO:0015293">
    <property type="term" value="F:symporter activity"/>
    <property type="evidence" value="ECO:0007669"/>
    <property type="project" value="InterPro"/>
</dbReference>
<dbReference type="EMBL" id="CP036422">
    <property type="protein sequence ID" value="QFU74893.1"/>
    <property type="molecule type" value="Genomic_DNA"/>
</dbReference>
<feature type="transmembrane region" description="Helical" evidence="9">
    <location>
        <begin position="353"/>
        <end position="386"/>
    </location>
</feature>
<feature type="transmembrane region" description="Helical" evidence="9">
    <location>
        <begin position="202"/>
        <end position="223"/>
    </location>
</feature>
<protein>
    <submittedName>
        <fullName evidence="11">Cation:dicarboxylase symporter family transporter</fullName>
    </submittedName>
</protein>
<dbReference type="RefSeq" id="WP_152661000.1">
    <property type="nucleotide sequence ID" value="NZ_CP036422.1"/>
</dbReference>
<dbReference type="PANTHER" id="PTHR35936:SF19">
    <property type="entry name" value="AMINO-ACID-BINDING PROTEIN YXEM-RELATED"/>
    <property type="match status" value="1"/>
</dbReference>
<dbReference type="Proteomes" id="UP000326287">
    <property type="component" value="Chromosome"/>
</dbReference>
<feature type="transmembrane region" description="Helical" evidence="9">
    <location>
        <begin position="292"/>
        <end position="309"/>
    </location>
</feature>
<dbReference type="SUPFAM" id="SSF118215">
    <property type="entry name" value="Proton glutamate symport protein"/>
    <property type="match status" value="1"/>
</dbReference>
<comment type="similarity">
    <text evidence="3">Belongs to the bacterial solute-binding protein 3 family.</text>
</comment>
<reference evidence="11 12" key="1">
    <citation type="submission" date="2019-02" db="EMBL/GenBank/DDBJ databases">
        <authorList>
            <person name="Li S.-H."/>
        </authorList>
    </citation>
    <scope>NUCLEOTIDE SEQUENCE [LARGE SCALE GENOMIC DNA]</scope>
    <source>
        <strain evidence="11 12">IMCC14385</strain>
    </source>
</reference>
<evidence type="ECO:0000256" key="5">
    <source>
        <dbReference type="ARBA" id="ARBA00022692"/>
    </source>
</evidence>
<feature type="transmembrane region" description="Helical" evidence="9">
    <location>
        <begin position="7"/>
        <end position="28"/>
    </location>
</feature>
<feature type="transmembrane region" description="Helical" evidence="9">
    <location>
        <begin position="169"/>
        <end position="190"/>
    </location>
</feature>
<keyword evidence="12" id="KW-1185">Reference proteome</keyword>
<dbReference type="Gene3D" id="1.10.3860.10">
    <property type="entry name" value="Sodium:dicarboxylate symporter"/>
    <property type="match status" value="1"/>
</dbReference>
<dbReference type="InterPro" id="IPR018313">
    <property type="entry name" value="SBP_3_CS"/>
</dbReference>
<organism evidence="11 12">
    <name type="scientific">Halioglobus maricola</name>
    <dbReference type="NCBI Taxonomy" id="2601894"/>
    <lineage>
        <taxon>Bacteria</taxon>
        <taxon>Pseudomonadati</taxon>
        <taxon>Pseudomonadota</taxon>
        <taxon>Gammaproteobacteria</taxon>
        <taxon>Cellvibrionales</taxon>
        <taxon>Halieaceae</taxon>
        <taxon>Halioglobus</taxon>
    </lineage>
</organism>